<proteinExistence type="predicted"/>
<keyword evidence="3" id="KW-1185">Reference proteome</keyword>
<dbReference type="Proteomes" id="UP001492380">
    <property type="component" value="Unassembled WGS sequence"/>
</dbReference>
<feature type="region of interest" description="Disordered" evidence="1">
    <location>
        <begin position="123"/>
        <end position="175"/>
    </location>
</feature>
<comment type="caution">
    <text evidence="2">The sequence shown here is derived from an EMBL/GenBank/DDBJ whole genome shotgun (WGS) entry which is preliminary data.</text>
</comment>
<evidence type="ECO:0000313" key="2">
    <source>
        <dbReference type="EMBL" id="KAK8237932.1"/>
    </source>
</evidence>
<feature type="region of interest" description="Disordered" evidence="1">
    <location>
        <begin position="211"/>
        <end position="250"/>
    </location>
</feature>
<sequence length="295" mass="31944">MHALLASQTQCRGKANGHPEWRWRPLVRRGDWLSGDEQGTVHGQLCIRSFSSSTLKHPPISTVASLNTFSPPSPSPFEPSFTRRLFSGQSSGQRGTYVHNSFHKTPSPSVLILTRPDPALPLPLRSANTTPPASFNPPTALPSAPATLLTPSPTEPDPIVETDSTAIPSHSLSPLASSGLRSARLRALNCPACRVCVRSCNGELMTSLFSPDLSAPSRTSLSPTTPGPGQPPRRLFSKPPEPSTDVLRPRHTYPLQNNCLPDGRMHVVRIGCWLKSGRSGLKTWHLSSSSEFFQA</sequence>
<organism evidence="2 3">
    <name type="scientific">Phyllosticta capitalensis</name>
    <dbReference type="NCBI Taxonomy" id="121624"/>
    <lineage>
        <taxon>Eukaryota</taxon>
        <taxon>Fungi</taxon>
        <taxon>Dikarya</taxon>
        <taxon>Ascomycota</taxon>
        <taxon>Pezizomycotina</taxon>
        <taxon>Dothideomycetes</taxon>
        <taxon>Dothideomycetes incertae sedis</taxon>
        <taxon>Botryosphaeriales</taxon>
        <taxon>Phyllostictaceae</taxon>
        <taxon>Phyllosticta</taxon>
    </lineage>
</organism>
<dbReference type="EMBL" id="JBBWRZ010000004">
    <property type="protein sequence ID" value="KAK8237932.1"/>
    <property type="molecule type" value="Genomic_DNA"/>
</dbReference>
<evidence type="ECO:0000313" key="3">
    <source>
        <dbReference type="Proteomes" id="UP001492380"/>
    </source>
</evidence>
<accession>A0ABR1YSG7</accession>
<gene>
    <name evidence="2" type="ORF">HDK90DRAFT_208180</name>
</gene>
<protein>
    <submittedName>
        <fullName evidence="2">Uncharacterized protein</fullName>
    </submittedName>
</protein>
<feature type="compositionally biased region" description="Low complexity" evidence="1">
    <location>
        <begin position="137"/>
        <end position="152"/>
    </location>
</feature>
<name>A0ABR1YSG7_9PEZI</name>
<reference evidence="2 3" key="1">
    <citation type="submission" date="2024-04" db="EMBL/GenBank/DDBJ databases">
        <title>Phyllosticta paracitricarpa is synonymous to the EU quarantine fungus P. citricarpa based on phylogenomic analyses.</title>
        <authorList>
            <consortium name="Lawrence Berkeley National Laboratory"/>
            <person name="Van Ingen-Buijs V.A."/>
            <person name="Van Westerhoven A.C."/>
            <person name="Haridas S."/>
            <person name="Skiadas P."/>
            <person name="Martin F."/>
            <person name="Groenewald J.Z."/>
            <person name="Crous P.W."/>
            <person name="Seidl M.F."/>
        </authorList>
    </citation>
    <scope>NUCLEOTIDE SEQUENCE [LARGE SCALE GENOMIC DNA]</scope>
    <source>
        <strain evidence="2 3">CBS 123374</strain>
    </source>
</reference>
<evidence type="ECO:0000256" key="1">
    <source>
        <dbReference type="SAM" id="MobiDB-lite"/>
    </source>
</evidence>
<feature type="compositionally biased region" description="Polar residues" evidence="1">
    <location>
        <begin position="162"/>
        <end position="175"/>
    </location>
</feature>